<reference evidence="1 2" key="1">
    <citation type="submission" date="2018-02" db="EMBL/GenBank/DDBJ databases">
        <title>Solimicrobium silvestre gen. nov., sp. nov., isolated from alpine forest soil.</title>
        <authorList>
            <person name="Margesin R."/>
            <person name="Albuquerque L."/>
            <person name="Zhang D.-C."/>
            <person name="Froufe H.J.C."/>
            <person name="Severino R."/>
            <person name="Roxo I."/>
            <person name="Egas C."/>
            <person name="Da Costa M.S."/>
        </authorList>
    </citation>
    <scope>NUCLEOTIDE SEQUENCE [LARGE SCALE GENOMIC DNA]</scope>
    <source>
        <strain evidence="1 2">S20-91</strain>
    </source>
</reference>
<name>A0A2S9H1P5_9BURK</name>
<dbReference type="OrthoDB" id="8760014at2"/>
<proteinExistence type="predicted"/>
<keyword evidence="2" id="KW-1185">Reference proteome</keyword>
<dbReference type="AlphaFoldDB" id="A0A2S9H1P5"/>
<accession>A0A2S9H1P5</accession>
<dbReference type="EMBL" id="PUGF01000005">
    <property type="protein sequence ID" value="PRC93911.1"/>
    <property type="molecule type" value="Genomic_DNA"/>
</dbReference>
<evidence type="ECO:0000313" key="1">
    <source>
        <dbReference type="EMBL" id="PRC93911.1"/>
    </source>
</evidence>
<organism evidence="1 2">
    <name type="scientific">Solimicrobium silvestre</name>
    <dbReference type="NCBI Taxonomy" id="2099400"/>
    <lineage>
        <taxon>Bacteria</taxon>
        <taxon>Pseudomonadati</taxon>
        <taxon>Pseudomonadota</taxon>
        <taxon>Betaproteobacteria</taxon>
        <taxon>Burkholderiales</taxon>
        <taxon>Oxalobacteraceae</taxon>
        <taxon>Solimicrobium</taxon>
    </lineage>
</organism>
<protein>
    <submittedName>
        <fullName evidence="1">Uncharacterized protein</fullName>
    </submittedName>
</protein>
<gene>
    <name evidence="1" type="ORF">S2091_1520</name>
</gene>
<dbReference type="Proteomes" id="UP000237839">
    <property type="component" value="Unassembled WGS sequence"/>
</dbReference>
<sequence>MSDAYRQSALLLHGINKVDRQWILAQLAEEQHVQLSTHLEELTQMGMLANRSLVEGLLSRAAGKSDAPATSTEQPGYALRSAHADVVLHLLNKEPTWLIAAVLSIEAWPWREAIYIGLDASKRDRVKHALRETLPKKLGLALITQLEERLPYAVLELQSRPVELTGFARFGQQISRKMRTWI</sequence>
<evidence type="ECO:0000313" key="2">
    <source>
        <dbReference type="Proteomes" id="UP000237839"/>
    </source>
</evidence>
<comment type="caution">
    <text evidence="1">The sequence shown here is derived from an EMBL/GenBank/DDBJ whole genome shotgun (WGS) entry which is preliminary data.</text>
</comment>
<dbReference type="RefSeq" id="WP_105531185.1">
    <property type="nucleotide sequence ID" value="NZ_PUGF01000005.1"/>
</dbReference>